<dbReference type="Proteomes" id="UP000789920">
    <property type="component" value="Unassembled WGS sequence"/>
</dbReference>
<dbReference type="EMBL" id="CAJVQC010063385">
    <property type="protein sequence ID" value="CAG8803602.1"/>
    <property type="molecule type" value="Genomic_DNA"/>
</dbReference>
<evidence type="ECO:0000313" key="1">
    <source>
        <dbReference type="EMBL" id="CAG8803602.1"/>
    </source>
</evidence>
<evidence type="ECO:0000313" key="2">
    <source>
        <dbReference type="Proteomes" id="UP000789920"/>
    </source>
</evidence>
<organism evidence="1 2">
    <name type="scientific">Racocetra persica</name>
    <dbReference type="NCBI Taxonomy" id="160502"/>
    <lineage>
        <taxon>Eukaryota</taxon>
        <taxon>Fungi</taxon>
        <taxon>Fungi incertae sedis</taxon>
        <taxon>Mucoromycota</taxon>
        <taxon>Glomeromycotina</taxon>
        <taxon>Glomeromycetes</taxon>
        <taxon>Diversisporales</taxon>
        <taxon>Gigasporaceae</taxon>
        <taxon>Racocetra</taxon>
    </lineage>
</organism>
<name>A0ACA9RQ93_9GLOM</name>
<sequence length="209" mass="23937">ENVNNESAFLMSDLDNYLHLFSDSSSLRQLLGYGIKDYGPHIQKLKLSIGGKAVGVHKRGPRKNKNVLYHSADTAAGVEVRQLYEITKNHSNHRAMVRNCQDTLLMNWSDEEVEKYGLLSTLTYNTRQDKFGFRLPPWSEAPQVCPFVIKGKPCDGSHGFEKVPVEISSFLAEQRIAKKKLGRKLKGVNDHFAEWLNYVYSHFRPVNWK</sequence>
<protein>
    <submittedName>
        <fullName evidence="1">33699_t:CDS:1</fullName>
    </submittedName>
</protein>
<comment type="caution">
    <text evidence="1">The sequence shown here is derived from an EMBL/GenBank/DDBJ whole genome shotgun (WGS) entry which is preliminary data.</text>
</comment>
<feature type="non-terminal residue" evidence="1">
    <location>
        <position position="1"/>
    </location>
</feature>
<keyword evidence="2" id="KW-1185">Reference proteome</keyword>
<accession>A0ACA9RQ93</accession>
<reference evidence="1" key="1">
    <citation type="submission" date="2021-06" db="EMBL/GenBank/DDBJ databases">
        <authorList>
            <person name="Kallberg Y."/>
            <person name="Tangrot J."/>
            <person name="Rosling A."/>
        </authorList>
    </citation>
    <scope>NUCLEOTIDE SEQUENCE</scope>
    <source>
        <strain evidence="1">MA461A</strain>
    </source>
</reference>
<gene>
    <name evidence="1" type="ORF">RPERSI_LOCUS21553</name>
</gene>
<proteinExistence type="predicted"/>